<keyword evidence="3" id="KW-1185">Reference proteome</keyword>
<name>A0A4D9EAV6_9SAUR</name>
<dbReference type="EMBL" id="QXTE01000087">
    <property type="protein sequence ID" value="TFK07216.1"/>
    <property type="molecule type" value="Genomic_DNA"/>
</dbReference>
<reference evidence="2 3" key="1">
    <citation type="submission" date="2019-04" db="EMBL/GenBank/DDBJ databases">
        <title>Draft genome of the big-headed turtle Platysternon megacephalum.</title>
        <authorList>
            <person name="Gong S."/>
        </authorList>
    </citation>
    <scope>NUCLEOTIDE SEQUENCE [LARGE SCALE GENOMIC DNA]</scope>
    <source>
        <strain evidence="2">DO16091913</strain>
        <tissue evidence="2">Muscle</tissue>
    </source>
</reference>
<protein>
    <submittedName>
        <fullName evidence="2">Polypyrimidine tract-binding protein 1</fullName>
    </submittedName>
</protein>
<organism evidence="2 3">
    <name type="scientific">Platysternon megacephalum</name>
    <name type="common">big-headed turtle</name>
    <dbReference type="NCBI Taxonomy" id="55544"/>
    <lineage>
        <taxon>Eukaryota</taxon>
        <taxon>Metazoa</taxon>
        <taxon>Chordata</taxon>
        <taxon>Craniata</taxon>
        <taxon>Vertebrata</taxon>
        <taxon>Euteleostomi</taxon>
        <taxon>Archelosauria</taxon>
        <taxon>Testudinata</taxon>
        <taxon>Testudines</taxon>
        <taxon>Cryptodira</taxon>
        <taxon>Durocryptodira</taxon>
        <taxon>Testudinoidea</taxon>
        <taxon>Platysternidae</taxon>
        <taxon>Platysternon</taxon>
    </lineage>
</organism>
<reference evidence="2 3" key="2">
    <citation type="submission" date="2019-04" db="EMBL/GenBank/DDBJ databases">
        <title>The genome sequence of big-headed turtle.</title>
        <authorList>
            <person name="Gong S."/>
        </authorList>
    </citation>
    <scope>NUCLEOTIDE SEQUENCE [LARGE SCALE GENOMIC DNA]</scope>
    <source>
        <strain evidence="2">DO16091913</strain>
        <tissue evidence="2">Muscle</tissue>
    </source>
</reference>
<dbReference type="Proteomes" id="UP000297703">
    <property type="component" value="Unassembled WGS sequence"/>
</dbReference>
<evidence type="ECO:0000313" key="2">
    <source>
        <dbReference type="EMBL" id="TFK07216.1"/>
    </source>
</evidence>
<accession>A0A4D9EAV6</accession>
<sequence length="112" mass="11717">MCQIETPSKKLLSSATPVWELLGIAPLPSYAMASLAVQSYQRCPSGTGPVRPVELRRRPSNGERWGGTRVASSSAHGAASGNRQGPEPGSSASTKGLPVICRFFTLSTGSCI</sequence>
<evidence type="ECO:0000256" key="1">
    <source>
        <dbReference type="SAM" id="MobiDB-lite"/>
    </source>
</evidence>
<gene>
    <name evidence="2" type="ORF">DR999_PMT09895</name>
</gene>
<comment type="caution">
    <text evidence="2">The sequence shown here is derived from an EMBL/GenBank/DDBJ whole genome shotgun (WGS) entry which is preliminary data.</text>
</comment>
<evidence type="ECO:0000313" key="3">
    <source>
        <dbReference type="Proteomes" id="UP000297703"/>
    </source>
</evidence>
<dbReference type="AlphaFoldDB" id="A0A4D9EAV6"/>
<feature type="region of interest" description="Disordered" evidence="1">
    <location>
        <begin position="42"/>
        <end position="95"/>
    </location>
</feature>
<proteinExistence type="predicted"/>
<feature type="compositionally biased region" description="Low complexity" evidence="1">
    <location>
        <begin position="71"/>
        <end position="81"/>
    </location>
</feature>